<dbReference type="PANTHER" id="PTHR34849:SF1">
    <property type="entry name" value="SLR0770 PROTEIN"/>
    <property type="match status" value="1"/>
</dbReference>
<dbReference type="AlphaFoldDB" id="M0NAE1"/>
<dbReference type="EMBL" id="AOME01000027">
    <property type="protein sequence ID" value="EMA54518.1"/>
    <property type="molecule type" value="Genomic_DNA"/>
</dbReference>
<sequence length="88" mass="9817">MAQQTARIVKGEDVMGGEPRIEGRRISVRQVAGWVEKGDLSAKTVADRYDLDIADVYRALTYYHENPARWPRCVAAAESRYVPHGNAG</sequence>
<dbReference type="InterPro" id="IPR009057">
    <property type="entry name" value="Homeodomain-like_sf"/>
</dbReference>
<dbReference type="PATRIC" id="fig|1227456.3.peg.1144"/>
<evidence type="ECO:0000313" key="1">
    <source>
        <dbReference type="EMBL" id="EMA54518.1"/>
    </source>
</evidence>
<dbReference type="InterPro" id="IPR007367">
    <property type="entry name" value="DUF433"/>
</dbReference>
<accession>M0NAE1</accession>
<proteinExistence type="predicted"/>
<dbReference type="RefSeq" id="WP_005041119.1">
    <property type="nucleotide sequence ID" value="NZ_AOME01000027.1"/>
</dbReference>
<evidence type="ECO:0008006" key="3">
    <source>
        <dbReference type="Google" id="ProtNLM"/>
    </source>
</evidence>
<keyword evidence="2" id="KW-1185">Reference proteome</keyword>
<dbReference type="InterPro" id="IPR036388">
    <property type="entry name" value="WH-like_DNA-bd_sf"/>
</dbReference>
<dbReference type="PANTHER" id="PTHR34849">
    <property type="entry name" value="SSL5025 PROTEIN"/>
    <property type="match status" value="1"/>
</dbReference>
<dbReference type="Gene3D" id="1.10.10.10">
    <property type="entry name" value="Winged helix-like DNA-binding domain superfamily/Winged helix DNA-binding domain"/>
    <property type="match status" value="1"/>
</dbReference>
<name>M0NAE1_9EURY</name>
<gene>
    <name evidence="1" type="ORF">C450_05655</name>
</gene>
<dbReference type="SUPFAM" id="SSF46689">
    <property type="entry name" value="Homeodomain-like"/>
    <property type="match status" value="1"/>
</dbReference>
<evidence type="ECO:0000313" key="2">
    <source>
        <dbReference type="Proteomes" id="UP000011625"/>
    </source>
</evidence>
<dbReference type="Proteomes" id="UP000011625">
    <property type="component" value="Unassembled WGS sequence"/>
</dbReference>
<protein>
    <recommendedName>
        <fullName evidence="3">DUF433 domain-containing protein</fullName>
    </recommendedName>
</protein>
<comment type="caution">
    <text evidence="1">The sequence shown here is derived from an EMBL/GenBank/DDBJ whole genome shotgun (WGS) entry which is preliminary data.</text>
</comment>
<organism evidence="1 2">
    <name type="scientific">Halococcus salifodinae DSM 8989</name>
    <dbReference type="NCBI Taxonomy" id="1227456"/>
    <lineage>
        <taxon>Archaea</taxon>
        <taxon>Methanobacteriati</taxon>
        <taxon>Methanobacteriota</taxon>
        <taxon>Stenosarchaea group</taxon>
        <taxon>Halobacteria</taxon>
        <taxon>Halobacteriales</taxon>
        <taxon>Halococcaceae</taxon>
        <taxon>Halococcus</taxon>
    </lineage>
</organism>
<reference evidence="1 2" key="1">
    <citation type="journal article" date="2014" name="PLoS Genet.">
        <title>Phylogenetically driven sequencing of extremely halophilic archaea reveals strategies for static and dynamic osmo-response.</title>
        <authorList>
            <person name="Becker E.A."/>
            <person name="Seitzer P.M."/>
            <person name="Tritt A."/>
            <person name="Larsen D."/>
            <person name="Krusor M."/>
            <person name="Yao A.I."/>
            <person name="Wu D."/>
            <person name="Madern D."/>
            <person name="Eisen J.A."/>
            <person name="Darling A.E."/>
            <person name="Facciotti M.T."/>
        </authorList>
    </citation>
    <scope>NUCLEOTIDE SEQUENCE [LARGE SCALE GENOMIC DNA]</scope>
    <source>
        <strain evidence="1 2">DSM 8989</strain>
    </source>
</reference>
<dbReference type="Pfam" id="PF04255">
    <property type="entry name" value="DUF433"/>
    <property type="match status" value="1"/>
</dbReference>